<gene>
    <name evidence="1" type="ORF">Ljam_2448</name>
</gene>
<organism evidence="1 2">
    <name type="scientific">Legionella jamestowniensis</name>
    <dbReference type="NCBI Taxonomy" id="455"/>
    <lineage>
        <taxon>Bacteria</taxon>
        <taxon>Pseudomonadati</taxon>
        <taxon>Pseudomonadota</taxon>
        <taxon>Gammaproteobacteria</taxon>
        <taxon>Legionellales</taxon>
        <taxon>Legionellaceae</taxon>
        <taxon>Legionella</taxon>
    </lineage>
</organism>
<accession>A0A0W0UKW3</accession>
<dbReference type="OrthoDB" id="5295974at2"/>
<dbReference type="AlphaFoldDB" id="A0A0W0UKW3"/>
<dbReference type="EMBL" id="LNYG01000013">
    <property type="protein sequence ID" value="KTD08253.1"/>
    <property type="molecule type" value="Genomic_DNA"/>
</dbReference>
<sequence>MQIVINSATEAPPGSQLLPSQGSYYPNALTCMGCDAHNPPVAELLSSYHQLEGKWLIASPIHWEATHNDAMIVAVDEMLHLEEEESRLWFSALTEFLNASGMNIFYHDAYTWLLRMDDKPLIHSQSVYRILHQSLMPVLASLDKGLFWQRFITELQMFLSSHPLNYQRAGKLPINGLWLWGDGEFKPARKENVFTDDEILLKGVKQLHPLPKPLIPSKNSLLLIKHPQQIDIASLQKNTQNKSVQWYWNNLAYSQGPTKRWFRLWRS</sequence>
<evidence type="ECO:0000313" key="2">
    <source>
        <dbReference type="Proteomes" id="UP000054715"/>
    </source>
</evidence>
<comment type="caution">
    <text evidence="1">The sequence shown here is derived from an EMBL/GenBank/DDBJ whole genome shotgun (WGS) entry which is preliminary data.</text>
</comment>
<dbReference type="Proteomes" id="UP000054715">
    <property type="component" value="Unassembled WGS sequence"/>
</dbReference>
<dbReference type="PATRIC" id="fig|455.5.peg.2572"/>
<protein>
    <recommendedName>
        <fullName evidence="3">Cofactor-independent phosphoglycerate mutase</fullName>
    </recommendedName>
</protein>
<name>A0A0W0UKW3_9GAMM</name>
<reference evidence="1 2" key="1">
    <citation type="submission" date="2015-11" db="EMBL/GenBank/DDBJ databases">
        <title>Genomic analysis of 38 Legionella species identifies large and diverse effector repertoires.</title>
        <authorList>
            <person name="Burstein D."/>
            <person name="Amaro F."/>
            <person name="Zusman T."/>
            <person name="Lifshitz Z."/>
            <person name="Cohen O."/>
            <person name="Gilbert J.A."/>
            <person name="Pupko T."/>
            <person name="Shuman H.A."/>
            <person name="Segal G."/>
        </authorList>
    </citation>
    <scope>NUCLEOTIDE SEQUENCE [LARGE SCALE GENOMIC DNA]</scope>
    <source>
        <strain evidence="1 2">JA-26-G1-E2</strain>
    </source>
</reference>
<dbReference type="RefSeq" id="WP_058450299.1">
    <property type="nucleotide sequence ID" value="NZ_CAAAJF010000011.1"/>
</dbReference>
<evidence type="ECO:0008006" key="3">
    <source>
        <dbReference type="Google" id="ProtNLM"/>
    </source>
</evidence>
<evidence type="ECO:0000313" key="1">
    <source>
        <dbReference type="EMBL" id="KTD08253.1"/>
    </source>
</evidence>
<dbReference type="STRING" id="455.Ljam_2448"/>
<proteinExistence type="predicted"/>